<dbReference type="GO" id="GO:0008199">
    <property type="term" value="F:ferric iron binding"/>
    <property type="evidence" value="ECO:0007669"/>
    <property type="project" value="InterPro"/>
</dbReference>
<dbReference type="Proteomes" id="UP001310594">
    <property type="component" value="Unassembled WGS sequence"/>
</dbReference>
<feature type="compositionally biased region" description="Low complexity" evidence="7">
    <location>
        <begin position="25"/>
        <end position="37"/>
    </location>
</feature>
<evidence type="ECO:0000256" key="3">
    <source>
        <dbReference type="ARBA" id="ARBA00022723"/>
    </source>
</evidence>
<gene>
    <name evidence="10" type="ORF">LTR97_012798</name>
</gene>
<feature type="domain" description="Catechol dioxygenase N-terminal" evidence="9">
    <location>
        <begin position="60"/>
        <end position="127"/>
    </location>
</feature>
<evidence type="ECO:0000313" key="10">
    <source>
        <dbReference type="EMBL" id="KAK5689625.1"/>
    </source>
</evidence>
<dbReference type="InterPro" id="IPR039390">
    <property type="entry name" value="1_2-HQD/HQD"/>
</dbReference>
<dbReference type="Gene3D" id="2.60.130.10">
    <property type="entry name" value="Aromatic compound dioxygenase"/>
    <property type="match status" value="1"/>
</dbReference>
<dbReference type="AlphaFoldDB" id="A0AAN7VVC0"/>
<keyword evidence="6" id="KW-0408">Iron</keyword>
<keyword evidence="3" id="KW-0479">Metal-binding</keyword>
<evidence type="ECO:0008006" key="12">
    <source>
        <dbReference type="Google" id="ProtNLM"/>
    </source>
</evidence>
<keyword evidence="5" id="KW-0560">Oxidoreductase</keyword>
<reference evidence="10" key="1">
    <citation type="submission" date="2023-08" db="EMBL/GenBank/DDBJ databases">
        <title>Black Yeasts Isolated from many extreme environments.</title>
        <authorList>
            <person name="Coleine C."/>
            <person name="Stajich J.E."/>
            <person name="Selbmann L."/>
        </authorList>
    </citation>
    <scope>NUCLEOTIDE SEQUENCE</scope>
    <source>
        <strain evidence="10">CCFEE 5810</strain>
    </source>
</reference>
<dbReference type="GO" id="GO:0018576">
    <property type="term" value="F:catechol 1,2-dioxygenase activity"/>
    <property type="evidence" value="ECO:0007669"/>
    <property type="project" value="InterPro"/>
</dbReference>
<evidence type="ECO:0000256" key="6">
    <source>
        <dbReference type="ARBA" id="ARBA00023004"/>
    </source>
</evidence>
<feature type="domain" description="Intradiol ring-cleavage dioxygenases" evidence="8">
    <location>
        <begin position="143"/>
        <end position="319"/>
    </location>
</feature>
<dbReference type="Pfam" id="PF04444">
    <property type="entry name" value="Dioxygenase_N"/>
    <property type="match status" value="1"/>
</dbReference>
<proteinExistence type="inferred from homology"/>
<evidence type="ECO:0000259" key="8">
    <source>
        <dbReference type="Pfam" id="PF00775"/>
    </source>
</evidence>
<dbReference type="SUPFAM" id="SSF49482">
    <property type="entry name" value="Aromatic compound dioxygenase"/>
    <property type="match status" value="1"/>
</dbReference>
<dbReference type="GO" id="GO:0009712">
    <property type="term" value="P:catechol-containing compound metabolic process"/>
    <property type="evidence" value="ECO:0007669"/>
    <property type="project" value="InterPro"/>
</dbReference>
<dbReference type="PANTHER" id="PTHR33711">
    <property type="entry name" value="DIOXYGENASE, PUTATIVE (AFU_ORTHOLOGUE AFUA_2G02910)-RELATED"/>
    <property type="match status" value="1"/>
</dbReference>
<comment type="caution">
    <text evidence="10">The sequence shown here is derived from an EMBL/GenBank/DDBJ whole genome shotgun (WGS) entry which is preliminary data.</text>
</comment>
<accession>A0AAN7VVC0</accession>
<comment type="cofactor">
    <cofactor evidence="1">
        <name>Fe(3+)</name>
        <dbReference type="ChEBI" id="CHEBI:29034"/>
    </cofactor>
</comment>
<evidence type="ECO:0000256" key="5">
    <source>
        <dbReference type="ARBA" id="ARBA00023002"/>
    </source>
</evidence>
<comment type="similarity">
    <text evidence="2">Belongs to the intradiol ring-cleavage dioxygenase family.</text>
</comment>
<evidence type="ECO:0000256" key="7">
    <source>
        <dbReference type="SAM" id="MobiDB-lite"/>
    </source>
</evidence>
<evidence type="ECO:0000256" key="2">
    <source>
        <dbReference type="ARBA" id="ARBA00007825"/>
    </source>
</evidence>
<dbReference type="InterPro" id="IPR050770">
    <property type="entry name" value="Intradiol_RC_Dioxygenase"/>
</dbReference>
<dbReference type="PANTHER" id="PTHR33711:SF7">
    <property type="entry name" value="INTRADIOL RING-CLEAVAGE DIOXYGENASES DOMAIN-CONTAINING PROTEIN-RELATED"/>
    <property type="match status" value="1"/>
</dbReference>
<dbReference type="EMBL" id="JAVRQU010000030">
    <property type="protein sequence ID" value="KAK5689625.1"/>
    <property type="molecule type" value="Genomic_DNA"/>
</dbReference>
<dbReference type="InterPro" id="IPR007535">
    <property type="entry name" value="Catechol_dOase_N"/>
</dbReference>
<dbReference type="InterPro" id="IPR015889">
    <property type="entry name" value="Intradiol_dOase_core"/>
</dbReference>
<organism evidence="10 11">
    <name type="scientific">Elasticomyces elasticus</name>
    <dbReference type="NCBI Taxonomy" id="574655"/>
    <lineage>
        <taxon>Eukaryota</taxon>
        <taxon>Fungi</taxon>
        <taxon>Dikarya</taxon>
        <taxon>Ascomycota</taxon>
        <taxon>Pezizomycotina</taxon>
        <taxon>Dothideomycetes</taxon>
        <taxon>Dothideomycetidae</taxon>
        <taxon>Mycosphaerellales</taxon>
        <taxon>Teratosphaeriaceae</taxon>
        <taxon>Elasticomyces</taxon>
    </lineage>
</organism>
<sequence>MSDTIPHPLDVGPEKSGDHGGAGHTNGTNGSANTSSAQTSRFDPHFTDAVINATGPKASPRLRKVMASLTRHLHDFCRENEITVDEYMAGVDLINKAGQWSDDRRNEGQLLTDIIGLESLVDEITYTLAGEAADAQTATAILGPFWRKDAPKRQMGDSVMIKDMEGSDHTLMHGKVLDLETGKPIANAEIDLWQAGPNGLYEQQDPDQPDMNLRGRFFTGEDGVYSFYCLRPTAYPIPVDGPAGKLLTMLDRHAMRPAHIHFILSAEGYKPLTTQIFDRQDKHIDNDAVFAVKDSLVVEFVPKKGDSKAQYELQYDFKLISYEAAKKGNIKGGTAVAP</sequence>
<keyword evidence="4" id="KW-0223">Dioxygenase</keyword>
<name>A0AAN7VVC0_9PEZI</name>
<dbReference type="Pfam" id="PF00775">
    <property type="entry name" value="Dioxygenase_C"/>
    <property type="match status" value="1"/>
</dbReference>
<evidence type="ECO:0000256" key="4">
    <source>
        <dbReference type="ARBA" id="ARBA00022964"/>
    </source>
</evidence>
<evidence type="ECO:0000313" key="11">
    <source>
        <dbReference type="Proteomes" id="UP001310594"/>
    </source>
</evidence>
<dbReference type="InterPro" id="IPR000627">
    <property type="entry name" value="Intradiol_dOase_C"/>
</dbReference>
<feature type="region of interest" description="Disordered" evidence="7">
    <location>
        <begin position="1"/>
        <end position="40"/>
    </location>
</feature>
<evidence type="ECO:0000259" key="9">
    <source>
        <dbReference type="Pfam" id="PF04444"/>
    </source>
</evidence>
<dbReference type="CDD" id="cd03461">
    <property type="entry name" value="1_2-HQD"/>
    <property type="match status" value="1"/>
</dbReference>
<evidence type="ECO:0000256" key="1">
    <source>
        <dbReference type="ARBA" id="ARBA00001965"/>
    </source>
</evidence>
<protein>
    <recommendedName>
        <fullName evidence="12">Intradiol ring-cleavage dioxygenases domain-containing protein</fullName>
    </recommendedName>
</protein>